<dbReference type="AlphaFoldDB" id="A0A0N0IWT0"/>
<name>A0A0N0IWT0_CHRID</name>
<dbReference type="EMBL" id="LJOD01000004">
    <property type="protein sequence ID" value="KPE51661.1"/>
    <property type="molecule type" value="Genomic_DNA"/>
</dbReference>
<organism evidence="2 3">
    <name type="scientific">Chryseobacterium indologenes</name>
    <name type="common">Flavobacterium indologenes</name>
    <dbReference type="NCBI Taxonomy" id="253"/>
    <lineage>
        <taxon>Bacteria</taxon>
        <taxon>Pseudomonadati</taxon>
        <taxon>Bacteroidota</taxon>
        <taxon>Flavobacteriia</taxon>
        <taxon>Flavobacteriales</taxon>
        <taxon>Weeksellaceae</taxon>
        <taxon>Chryseobacterium group</taxon>
        <taxon>Chryseobacterium</taxon>
    </lineage>
</organism>
<evidence type="ECO:0008006" key="4">
    <source>
        <dbReference type="Google" id="ProtNLM"/>
    </source>
</evidence>
<proteinExistence type="predicted"/>
<reference evidence="3" key="2">
    <citation type="submission" date="2015-09" db="EMBL/GenBank/DDBJ databases">
        <title>Draft genome sequence of a multidrug-resistant Chryseobacterium indologenes isolate from Malaysia.</title>
        <authorList>
            <person name="Yu C.Y."/>
            <person name="Ang G.Y."/>
            <person name="Chan K.-G."/>
        </authorList>
    </citation>
    <scope>NUCLEOTIDE SEQUENCE [LARGE SCALE GENOMIC DNA]</scope>
    <source>
        <strain evidence="3">CI_885</strain>
    </source>
</reference>
<evidence type="ECO:0000256" key="1">
    <source>
        <dbReference type="SAM" id="SignalP"/>
    </source>
</evidence>
<accession>A0A0N0IWT0</accession>
<keyword evidence="1" id="KW-0732">Signal</keyword>
<sequence length="208" mass="23905">MKNLLTTLLIFLSVSLSAQNFKGEITYSNTYESKSEQLSNEQLTAMLGTTQHYFTKNGNYKSETNGTFFLWQIYVNKENRLYSKMASSETVYWNDCSLQGDKVIKADIRKNAETVLGKPCDEVTLVCESGIQKYYFNTSLAVNPEIFKNHKLGNWYDFISRSKAFPLKMEIENPQFKMTSIATKVEVKDIPDSFFKLPEGIKTEQSKQ</sequence>
<evidence type="ECO:0000313" key="3">
    <source>
        <dbReference type="Proteomes" id="UP000037953"/>
    </source>
</evidence>
<gene>
    <name evidence="2" type="ORF">AOB46_08390</name>
</gene>
<feature type="chain" id="PRO_5005851822" description="DUF4412 domain-containing protein" evidence="1">
    <location>
        <begin position="19"/>
        <end position="208"/>
    </location>
</feature>
<protein>
    <recommendedName>
        <fullName evidence="4">DUF4412 domain-containing protein</fullName>
    </recommendedName>
</protein>
<dbReference type="Proteomes" id="UP000037953">
    <property type="component" value="Unassembled WGS sequence"/>
</dbReference>
<feature type="signal peptide" evidence="1">
    <location>
        <begin position="1"/>
        <end position="18"/>
    </location>
</feature>
<dbReference type="RefSeq" id="WP_062698216.1">
    <property type="nucleotide sequence ID" value="NZ_LJOD01000004.1"/>
</dbReference>
<reference evidence="2 3" key="1">
    <citation type="journal article" date="2015" name="Genom Data">
        <title>Draft genome sequence of a multidrug-resistant Chryseobacterium indologenes isolate from Malaysia.</title>
        <authorList>
            <person name="Yu C.Y."/>
            <person name="Ang G.Y."/>
            <person name="Cheng H.J."/>
            <person name="Cheong Y.M."/>
            <person name="Yin W.F."/>
            <person name="Chan K.G."/>
        </authorList>
    </citation>
    <scope>NUCLEOTIDE SEQUENCE [LARGE SCALE GENOMIC DNA]</scope>
    <source>
        <strain evidence="2 3">CI_885</strain>
    </source>
</reference>
<evidence type="ECO:0000313" key="2">
    <source>
        <dbReference type="EMBL" id="KPE51661.1"/>
    </source>
</evidence>
<dbReference type="PATRIC" id="fig|253.9.peg.3421"/>
<comment type="caution">
    <text evidence="2">The sequence shown here is derived from an EMBL/GenBank/DDBJ whole genome shotgun (WGS) entry which is preliminary data.</text>
</comment>